<accession>A0A699SS81</accession>
<name>A0A699SS81_TANCI</name>
<gene>
    <name evidence="2" type="ORF">Tci_872110</name>
</gene>
<reference evidence="2" key="1">
    <citation type="journal article" date="2019" name="Sci. Rep.">
        <title>Draft genome of Tanacetum cinerariifolium, the natural source of mosquito coil.</title>
        <authorList>
            <person name="Yamashiro T."/>
            <person name="Shiraishi A."/>
            <person name="Satake H."/>
            <person name="Nakayama K."/>
        </authorList>
    </citation>
    <scope>NUCLEOTIDE SEQUENCE</scope>
</reference>
<comment type="caution">
    <text evidence="2">The sequence shown here is derived from an EMBL/GenBank/DDBJ whole genome shotgun (WGS) entry which is preliminary data.</text>
</comment>
<evidence type="ECO:0000256" key="1">
    <source>
        <dbReference type="SAM" id="MobiDB-lite"/>
    </source>
</evidence>
<organism evidence="2">
    <name type="scientific">Tanacetum cinerariifolium</name>
    <name type="common">Dalmatian daisy</name>
    <name type="synonym">Chrysanthemum cinerariifolium</name>
    <dbReference type="NCBI Taxonomy" id="118510"/>
    <lineage>
        <taxon>Eukaryota</taxon>
        <taxon>Viridiplantae</taxon>
        <taxon>Streptophyta</taxon>
        <taxon>Embryophyta</taxon>
        <taxon>Tracheophyta</taxon>
        <taxon>Spermatophyta</taxon>
        <taxon>Magnoliopsida</taxon>
        <taxon>eudicotyledons</taxon>
        <taxon>Gunneridae</taxon>
        <taxon>Pentapetalae</taxon>
        <taxon>asterids</taxon>
        <taxon>campanulids</taxon>
        <taxon>Asterales</taxon>
        <taxon>Asteraceae</taxon>
        <taxon>Asteroideae</taxon>
        <taxon>Anthemideae</taxon>
        <taxon>Anthemidinae</taxon>
        <taxon>Tanacetum</taxon>
    </lineage>
</organism>
<proteinExistence type="predicted"/>
<protein>
    <submittedName>
        <fullName evidence="2">Uncharacterized protein</fullName>
    </submittedName>
</protein>
<dbReference type="AlphaFoldDB" id="A0A699SS81"/>
<sequence>YLHLIKDCDLHEQRFAKNAKGKGILGRRPIGKPVNPNRPKLVSAGQQQNPVSAAPPNPVSAGQQNPVSAGPPNPVSAEQQNTVSAGQPNPVSAGQPNPVSAGEATLACNSIPLSVSTGDGILGPRPLNIQPKSTYFHSFTHNSQQIIFPITHNSLYSLYMTGGLNGKTVVKPSAGWPWTKYGM</sequence>
<dbReference type="EMBL" id="BKCJ011182912">
    <property type="protein sequence ID" value="GFD00141.1"/>
    <property type="molecule type" value="Genomic_DNA"/>
</dbReference>
<feature type="region of interest" description="Disordered" evidence="1">
    <location>
        <begin position="20"/>
        <end position="100"/>
    </location>
</feature>
<feature type="non-terminal residue" evidence="2">
    <location>
        <position position="1"/>
    </location>
</feature>
<evidence type="ECO:0000313" key="2">
    <source>
        <dbReference type="EMBL" id="GFD00141.1"/>
    </source>
</evidence>
<feature type="compositionally biased region" description="Polar residues" evidence="1">
    <location>
        <begin position="76"/>
        <end position="98"/>
    </location>
</feature>